<evidence type="ECO:0000313" key="3">
    <source>
        <dbReference type="Proteomes" id="UP000555103"/>
    </source>
</evidence>
<dbReference type="SUPFAM" id="SSF55486">
    <property type="entry name" value="Metalloproteases ('zincins'), catalytic domain"/>
    <property type="match status" value="1"/>
</dbReference>
<dbReference type="Proteomes" id="UP000555103">
    <property type="component" value="Unassembled WGS sequence"/>
</dbReference>
<keyword evidence="3" id="KW-1185">Reference proteome</keyword>
<organism evidence="2 3">
    <name type="scientific">Dysgonomonas hofstadii</name>
    <dbReference type="NCBI Taxonomy" id="637886"/>
    <lineage>
        <taxon>Bacteria</taxon>
        <taxon>Pseudomonadati</taxon>
        <taxon>Bacteroidota</taxon>
        <taxon>Bacteroidia</taxon>
        <taxon>Bacteroidales</taxon>
        <taxon>Dysgonomonadaceae</taxon>
        <taxon>Dysgonomonas</taxon>
    </lineage>
</organism>
<dbReference type="GO" id="GO:0008237">
    <property type="term" value="F:metallopeptidase activity"/>
    <property type="evidence" value="ECO:0007669"/>
    <property type="project" value="InterPro"/>
</dbReference>
<dbReference type="Gene3D" id="3.40.390.10">
    <property type="entry name" value="Collagenase (Catalytic Domain)"/>
    <property type="match status" value="1"/>
</dbReference>
<proteinExistence type="predicted"/>
<dbReference type="EMBL" id="JACIEP010000018">
    <property type="protein sequence ID" value="MBB4037820.1"/>
    <property type="molecule type" value="Genomic_DNA"/>
</dbReference>
<dbReference type="RefSeq" id="WP_183308667.1">
    <property type="nucleotide sequence ID" value="NZ_JACIEP010000018.1"/>
</dbReference>
<evidence type="ECO:0000259" key="1">
    <source>
        <dbReference type="Pfam" id="PF18676"/>
    </source>
</evidence>
<reference evidence="2 3" key="1">
    <citation type="submission" date="2020-08" db="EMBL/GenBank/DDBJ databases">
        <title>Genomic Encyclopedia of Type Strains, Phase IV (KMG-IV): sequencing the most valuable type-strain genomes for metagenomic binning, comparative biology and taxonomic classification.</title>
        <authorList>
            <person name="Goeker M."/>
        </authorList>
    </citation>
    <scope>NUCLEOTIDE SEQUENCE [LARGE SCALE GENOMIC DNA]</scope>
    <source>
        <strain evidence="2 3">DSM 104969</strain>
    </source>
</reference>
<sequence length="764" mass="85455">MNKLQRVVFASAVLLCCLTNNIQAQKSININDSQKIPYLKNESAEIISHFEDAENYRRFSYNQELRELTQSNVNDTILLDFFEDKAYKAVIKNVTLRENKEISISAELVDVKFGYCYISISNEGILVSTELPGSDEQFDVTVINGQTYLSQHKISVARKNILECSEPIIPDNISSNNDLTLKSDENGTFQSNNIEEDVVIDVMVVYTQKAKEWADYSSSGIDNVINMAMEKSNTAMANSGTGISFNLVHKYQTDYEETDSSLDLSRLQNDGDGYLDEVHVLRELYKADLIVLIPLVSYTGGVAYRLSNEDGNKAWCSFSLCRVQQAATGYTVVHEMAHNMGCGHHKEQNYQAGPGLYNYSAGWRGTQLGGYTTIMSYESGSYYADNRTYYRIPYFSSPDIQVSGVSIGHADDGNNVLNLKKTKHVTAGYTIPDNQINITIENYSKTYGEAEPELSYSIIGTGPKSGDLILLERQSGENAGTYPIVCKILREDEDVSSEYRILLTNSTFTINPRTLTLKLEDKTAVYTGNHIYTDPVTIEGLIDGDNIEISYSYYYEKKGTYTDYALAVGKYMITAKASGNPNYNEASTTGTFSINYNFDDVVKVKWNNTLMLKVAKITEDGFRVSGCQWYKNGTVILGATNYSYSVGPENTDLLDATALYSVQIKTLDGYINTTESLIRLKSFDIKVYPNPKSIHETIYLEADIDEDALEGAIAEIYNLSGNLIKTVHIREYSTPLDLPANKGTYIIRFKGKDGYSKELKAIVK</sequence>
<protein>
    <recommendedName>
        <fullName evidence="1">MBG domain-containing protein</fullName>
    </recommendedName>
</protein>
<dbReference type="InterPro" id="IPR041286">
    <property type="entry name" value="MBG_2"/>
</dbReference>
<name>A0A840CP85_9BACT</name>
<dbReference type="NCBIfam" id="TIGR04183">
    <property type="entry name" value="Por_Secre_tail"/>
    <property type="match status" value="1"/>
</dbReference>
<dbReference type="AlphaFoldDB" id="A0A840CP85"/>
<dbReference type="InterPro" id="IPR024079">
    <property type="entry name" value="MetalloPept_cat_dom_sf"/>
</dbReference>
<dbReference type="InterPro" id="IPR026444">
    <property type="entry name" value="Secre_tail"/>
</dbReference>
<gene>
    <name evidence="2" type="ORF">GGR21_003741</name>
</gene>
<accession>A0A840CP85</accession>
<feature type="domain" description="MBG" evidence="1">
    <location>
        <begin position="436"/>
        <end position="509"/>
    </location>
</feature>
<comment type="caution">
    <text evidence="2">The sequence shown here is derived from an EMBL/GenBank/DDBJ whole genome shotgun (WGS) entry which is preliminary data.</text>
</comment>
<dbReference type="Pfam" id="PF13688">
    <property type="entry name" value="Reprolysin_5"/>
    <property type="match status" value="1"/>
</dbReference>
<evidence type="ECO:0000313" key="2">
    <source>
        <dbReference type="EMBL" id="MBB4037820.1"/>
    </source>
</evidence>
<dbReference type="Pfam" id="PF18676">
    <property type="entry name" value="MBG_2"/>
    <property type="match status" value="1"/>
</dbReference>